<dbReference type="Pfam" id="PF12627">
    <property type="entry name" value="PolyA_pol_RNAbd"/>
    <property type="match status" value="1"/>
</dbReference>
<comment type="miscellaneous">
    <text evidence="11">A single active site specifically recognizes both ATP and CTP and is responsible for their addition.</text>
</comment>
<evidence type="ECO:0000256" key="1">
    <source>
        <dbReference type="ARBA" id="ARBA00001946"/>
    </source>
</evidence>
<evidence type="ECO:0000256" key="2">
    <source>
        <dbReference type="ARBA" id="ARBA00022679"/>
    </source>
</evidence>
<protein>
    <recommendedName>
        <fullName evidence="11">CCA-adding enzyme</fullName>
        <ecNumber evidence="11">2.7.7.72</ecNumber>
    </recommendedName>
    <alternativeName>
        <fullName evidence="11">CCA tRNA nucleotidyltransferase</fullName>
    </alternativeName>
    <alternativeName>
        <fullName evidence="11">tRNA CCA-pyrophosphorylase</fullName>
    </alternativeName>
    <alternativeName>
        <fullName evidence="11">tRNA adenylyl-/cytidylyl- transferase</fullName>
    </alternativeName>
    <alternativeName>
        <fullName evidence="11">tRNA nucleotidyltransferase</fullName>
    </alternativeName>
    <alternativeName>
        <fullName evidence="11">tRNA-NT</fullName>
    </alternativeName>
</protein>
<dbReference type="GO" id="GO:0000049">
    <property type="term" value="F:tRNA binding"/>
    <property type="evidence" value="ECO:0007669"/>
    <property type="project" value="UniProtKB-UniRule"/>
</dbReference>
<feature type="binding site" evidence="11">
    <location>
        <position position="8"/>
    </location>
    <ligand>
        <name>CTP</name>
        <dbReference type="ChEBI" id="CHEBI:37563"/>
    </ligand>
</feature>
<reference evidence="14 15" key="1">
    <citation type="submission" date="2019-03" db="EMBL/GenBank/DDBJ databases">
        <title>Genomic Encyclopedia of Archaeal and Bacterial Type Strains, Phase II (KMG-II): from individual species to whole genera.</title>
        <authorList>
            <person name="Goeker M."/>
        </authorList>
    </citation>
    <scope>NUCLEOTIDE SEQUENCE [LARGE SCALE GENOMIC DNA]</scope>
    <source>
        <strain evidence="14 15">DSM 27697</strain>
    </source>
</reference>
<evidence type="ECO:0000259" key="12">
    <source>
        <dbReference type="Pfam" id="PF01743"/>
    </source>
</evidence>
<dbReference type="GO" id="GO:0160016">
    <property type="term" value="F:CCACCA tRNA nucleotidyltransferase activity"/>
    <property type="evidence" value="ECO:0007669"/>
    <property type="project" value="RHEA"/>
</dbReference>
<feature type="binding site" evidence="11">
    <location>
        <position position="140"/>
    </location>
    <ligand>
        <name>CTP</name>
        <dbReference type="ChEBI" id="CHEBI:37563"/>
    </ligand>
</feature>
<dbReference type="EMBL" id="SMFU01000008">
    <property type="protein sequence ID" value="TCK07142.1"/>
    <property type="molecule type" value="Genomic_DNA"/>
</dbReference>
<feature type="binding site" evidence="11">
    <location>
        <position position="23"/>
    </location>
    <ligand>
        <name>Mg(2+)</name>
        <dbReference type="ChEBI" id="CHEBI:18420"/>
    </ligand>
</feature>
<sequence length="372" mass="41585">MQIYLVGGAVRDRLLGLKVKDHDWVVVGATPEEMIDAGYKPVGKDFPVFLHPKTAEEYALARTERKSGKGYTGFEFFASPDVSLEEDLRRRDLTINAIAQDSDGQLIDPYGGQQDIEARVLRHVSPAFREDPLRVLRVARFAARFADLNFRIADETLALMREISASDELDYLTPERVWQEFERALGTRSPLVFIHSLNAVSACERLLPEFCELDSEAAETASTQLAENSGNAEQQFALLTNLATASAESDAALEQIRELSVRLRAPNRFRDLALQLRQFHQDLATFSELAAERKLKLVKQLDLLRRPERLELLRPCAAALVQTETGGIAEGIETLLERMSAVEPRQLMSEGFSGKALGEEIEKRQLAICAEG</sequence>
<evidence type="ECO:0000256" key="4">
    <source>
        <dbReference type="ARBA" id="ARBA00022695"/>
    </source>
</evidence>
<dbReference type="OrthoDB" id="9805698at2"/>
<accession>A0A4R1GRJ3</accession>
<evidence type="ECO:0000256" key="3">
    <source>
        <dbReference type="ARBA" id="ARBA00022694"/>
    </source>
</evidence>
<feature type="binding site" evidence="11">
    <location>
        <position position="11"/>
    </location>
    <ligand>
        <name>ATP</name>
        <dbReference type="ChEBI" id="CHEBI:30616"/>
    </ligand>
</feature>
<evidence type="ECO:0000259" key="13">
    <source>
        <dbReference type="Pfam" id="PF12627"/>
    </source>
</evidence>
<dbReference type="GO" id="GO:0004810">
    <property type="term" value="F:CCA tRNA nucleotidyltransferase activity"/>
    <property type="evidence" value="ECO:0007669"/>
    <property type="project" value="UniProtKB-UniRule"/>
</dbReference>
<dbReference type="Pfam" id="PF01743">
    <property type="entry name" value="PolyA_pol"/>
    <property type="match status" value="1"/>
</dbReference>
<dbReference type="HAMAP" id="MF_01262">
    <property type="entry name" value="CCA_bact_type2"/>
    <property type="match status" value="1"/>
</dbReference>
<dbReference type="GO" id="GO:0000287">
    <property type="term" value="F:magnesium ion binding"/>
    <property type="evidence" value="ECO:0007669"/>
    <property type="project" value="UniProtKB-UniRule"/>
</dbReference>
<dbReference type="AlphaFoldDB" id="A0A4R1GRJ3"/>
<evidence type="ECO:0000256" key="11">
    <source>
        <dbReference type="HAMAP-Rule" id="MF_01262"/>
    </source>
</evidence>
<dbReference type="InterPro" id="IPR043519">
    <property type="entry name" value="NT_sf"/>
</dbReference>
<keyword evidence="10 11" id="KW-0694">RNA-binding</keyword>
<feature type="domain" description="tRNA nucleotidyltransferase/poly(A) polymerase RNA and SrmB- binding" evidence="13">
    <location>
        <begin position="149"/>
        <end position="210"/>
    </location>
</feature>
<dbReference type="FunFam" id="3.30.460.10:FF:000016">
    <property type="entry name" value="Multifunctional CCA protein"/>
    <property type="match status" value="1"/>
</dbReference>
<dbReference type="InterPro" id="IPR032828">
    <property type="entry name" value="PolyA_RNA-bd"/>
</dbReference>
<evidence type="ECO:0000256" key="8">
    <source>
        <dbReference type="ARBA" id="ARBA00022840"/>
    </source>
</evidence>
<comment type="similarity">
    <text evidence="11">Belongs to the tRNA nucleotidyltransferase/poly(A) polymerase family. Bacterial CCA-adding enzyme type 2 subfamily.</text>
</comment>
<evidence type="ECO:0000313" key="14">
    <source>
        <dbReference type="EMBL" id="TCK07142.1"/>
    </source>
</evidence>
<dbReference type="RefSeq" id="WP_132291235.1">
    <property type="nucleotide sequence ID" value="NZ_SMFU01000008.1"/>
</dbReference>
<feature type="binding site" evidence="11">
    <location>
        <position position="137"/>
    </location>
    <ligand>
        <name>CTP</name>
        <dbReference type="ChEBI" id="CHEBI:37563"/>
    </ligand>
</feature>
<dbReference type="GO" id="GO:0001680">
    <property type="term" value="P:tRNA 3'-terminal CCA addition"/>
    <property type="evidence" value="ECO:0007669"/>
    <property type="project" value="UniProtKB-UniRule"/>
</dbReference>
<evidence type="ECO:0000256" key="5">
    <source>
        <dbReference type="ARBA" id="ARBA00022723"/>
    </source>
</evidence>
<dbReference type="InterPro" id="IPR012006">
    <property type="entry name" value="CCA_bact"/>
</dbReference>
<comment type="cofactor">
    <cofactor evidence="1 11">
        <name>Mg(2+)</name>
        <dbReference type="ChEBI" id="CHEBI:18420"/>
    </cofactor>
</comment>
<evidence type="ECO:0000313" key="15">
    <source>
        <dbReference type="Proteomes" id="UP000294546"/>
    </source>
</evidence>
<dbReference type="Proteomes" id="UP000294546">
    <property type="component" value="Unassembled WGS sequence"/>
</dbReference>
<dbReference type="Gene3D" id="1.10.3090.10">
    <property type="entry name" value="cca-adding enzyme, domain 2"/>
    <property type="match status" value="1"/>
</dbReference>
<dbReference type="InterPro" id="IPR050124">
    <property type="entry name" value="tRNA_CCA-adding_enzyme"/>
</dbReference>
<keyword evidence="15" id="KW-1185">Reference proteome</keyword>
<dbReference type="SUPFAM" id="SSF81301">
    <property type="entry name" value="Nucleotidyltransferase"/>
    <property type="match status" value="1"/>
</dbReference>
<dbReference type="PANTHER" id="PTHR47545:SF1">
    <property type="entry name" value="MULTIFUNCTIONAL CCA PROTEIN"/>
    <property type="match status" value="1"/>
</dbReference>
<comment type="function">
    <text evidence="11">Catalyzes the addition and repair of the essential 3'-terminal CCA sequence in tRNAs without using a nucleic acid template. Adds these three nucleotides in the order of C, C, and A to the tRNA nucleotide-73, using CTP and ATP as substrates and producing inorganic pyrophosphate. tRNA 3'-terminal CCA addition is required both for tRNA processing and repair. Also involved in tRNA surveillance by mediating tandem CCA addition to generate a CCACCA at the 3' terminus of unstable tRNAs. While stable tRNAs receive only 3'-terminal CCA, unstable tRNAs are marked with CCACCA and rapidly degraded.</text>
</comment>
<feature type="binding site" evidence="11">
    <location>
        <position position="91"/>
    </location>
    <ligand>
        <name>CTP</name>
        <dbReference type="ChEBI" id="CHEBI:37563"/>
    </ligand>
</feature>
<dbReference type="InterPro" id="IPR002646">
    <property type="entry name" value="PolA_pol_head_dom"/>
</dbReference>
<dbReference type="GO" id="GO:0005524">
    <property type="term" value="F:ATP binding"/>
    <property type="evidence" value="ECO:0007669"/>
    <property type="project" value="UniProtKB-UniRule"/>
</dbReference>
<keyword evidence="4 11" id="KW-0548">Nucleotidyltransferase</keyword>
<dbReference type="Gene3D" id="3.30.460.10">
    <property type="entry name" value="Beta Polymerase, domain 2"/>
    <property type="match status" value="1"/>
</dbReference>
<keyword evidence="3 11" id="KW-0819">tRNA processing</keyword>
<dbReference type="PIRSF" id="PIRSF000813">
    <property type="entry name" value="CCA_bact"/>
    <property type="match status" value="1"/>
</dbReference>
<dbReference type="CDD" id="cd05398">
    <property type="entry name" value="NT_ClassII-CCAase"/>
    <property type="match status" value="1"/>
</dbReference>
<organism evidence="14 15">
    <name type="scientific">Marinobacterium mangrovicola</name>
    <dbReference type="NCBI Taxonomy" id="1476959"/>
    <lineage>
        <taxon>Bacteria</taxon>
        <taxon>Pseudomonadati</taxon>
        <taxon>Pseudomonadota</taxon>
        <taxon>Gammaproteobacteria</taxon>
        <taxon>Oceanospirillales</taxon>
        <taxon>Oceanospirillaceae</taxon>
        <taxon>Marinobacterium</taxon>
    </lineage>
</organism>
<dbReference type="PANTHER" id="PTHR47545">
    <property type="entry name" value="MULTIFUNCTIONAL CCA PROTEIN"/>
    <property type="match status" value="1"/>
</dbReference>
<dbReference type="GO" id="GO:0042245">
    <property type="term" value="P:RNA repair"/>
    <property type="evidence" value="ECO:0007669"/>
    <property type="project" value="UniProtKB-KW"/>
</dbReference>
<evidence type="ECO:0000256" key="9">
    <source>
        <dbReference type="ARBA" id="ARBA00022842"/>
    </source>
</evidence>
<keyword evidence="5 11" id="KW-0479">Metal-binding</keyword>
<feature type="binding site" evidence="11">
    <location>
        <position position="21"/>
    </location>
    <ligand>
        <name>Mg(2+)</name>
        <dbReference type="ChEBI" id="CHEBI:18420"/>
    </ligand>
</feature>
<dbReference type="SUPFAM" id="SSF81891">
    <property type="entry name" value="Poly A polymerase C-terminal region-like"/>
    <property type="match status" value="1"/>
</dbReference>
<feature type="binding site" evidence="11">
    <location>
        <position position="91"/>
    </location>
    <ligand>
        <name>ATP</name>
        <dbReference type="ChEBI" id="CHEBI:30616"/>
    </ligand>
</feature>
<comment type="caution">
    <text evidence="14">The sequence shown here is derived from an EMBL/GenBank/DDBJ whole genome shotgun (WGS) entry which is preliminary data.</text>
</comment>
<feature type="binding site" evidence="11">
    <location>
        <position position="140"/>
    </location>
    <ligand>
        <name>ATP</name>
        <dbReference type="ChEBI" id="CHEBI:30616"/>
    </ligand>
</feature>
<proteinExistence type="inferred from homology"/>
<keyword evidence="7 11" id="KW-0692">RNA repair</keyword>
<gene>
    <name evidence="11" type="primary">cca</name>
    <name evidence="14" type="ORF">CLV83_2000</name>
</gene>
<keyword evidence="8 11" id="KW-0067">ATP-binding</keyword>
<keyword evidence="2 11" id="KW-0808">Transferase</keyword>
<keyword evidence="6 11" id="KW-0547">Nucleotide-binding</keyword>
<evidence type="ECO:0000256" key="10">
    <source>
        <dbReference type="ARBA" id="ARBA00022884"/>
    </source>
</evidence>
<evidence type="ECO:0000256" key="7">
    <source>
        <dbReference type="ARBA" id="ARBA00022800"/>
    </source>
</evidence>
<name>A0A4R1GRJ3_9GAMM</name>
<evidence type="ECO:0000256" key="6">
    <source>
        <dbReference type="ARBA" id="ARBA00022741"/>
    </source>
</evidence>
<dbReference type="EC" id="2.7.7.72" evidence="11"/>
<keyword evidence="9 11" id="KW-0460">Magnesium</keyword>
<feature type="binding site" evidence="11">
    <location>
        <position position="137"/>
    </location>
    <ligand>
        <name>ATP</name>
        <dbReference type="ChEBI" id="CHEBI:30616"/>
    </ligand>
</feature>
<feature type="binding site" evidence="11">
    <location>
        <position position="11"/>
    </location>
    <ligand>
        <name>CTP</name>
        <dbReference type="ChEBI" id="CHEBI:37563"/>
    </ligand>
</feature>
<comment type="catalytic activity">
    <reaction evidence="11">
        <text>a tRNA precursor + 2 CTP + ATP = a tRNA with a 3' CCA end + 3 diphosphate</text>
        <dbReference type="Rhea" id="RHEA:14433"/>
        <dbReference type="Rhea" id="RHEA-COMP:10465"/>
        <dbReference type="Rhea" id="RHEA-COMP:10468"/>
        <dbReference type="ChEBI" id="CHEBI:30616"/>
        <dbReference type="ChEBI" id="CHEBI:33019"/>
        <dbReference type="ChEBI" id="CHEBI:37563"/>
        <dbReference type="ChEBI" id="CHEBI:74896"/>
        <dbReference type="ChEBI" id="CHEBI:83071"/>
        <dbReference type="EC" id="2.7.7.72"/>
    </reaction>
</comment>
<feature type="domain" description="Poly A polymerase head" evidence="12">
    <location>
        <begin position="3"/>
        <end position="122"/>
    </location>
</feature>
<comment type="catalytic activity">
    <reaction evidence="11">
        <text>a tRNA with a 3' CCA end + 2 CTP + ATP = a tRNA with a 3' CCACCA end + 3 diphosphate</text>
        <dbReference type="Rhea" id="RHEA:76235"/>
        <dbReference type="Rhea" id="RHEA-COMP:10468"/>
        <dbReference type="Rhea" id="RHEA-COMP:18655"/>
        <dbReference type="ChEBI" id="CHEBI:30616"/>
        <dbReference type="ChEBI" id="CHEBI:33019"/>
        <dbReference type="ChEBI" id="CHEBI:37563"/>
        <dbReference type="ChEBI" id="CHEBI:83071"/>
        <dbReference type="ChEBI" id="CHEBI:195187"/>
    </reaction>
</comment>
<feature type="binding site" evidence="11">
    <location>
        <position position="8"/>
    </location>
    <ligand>
        <name>ATP</name>
        <dbReference type="ChEBI" id="CHEBI:30616"/>
    </ligand>
</feature>